<accession>A0AA86TPB9</accession>
<evidence type="ECO:0000256" key="2">
    <source>
        <dbReference type="ARBA" id="ARBA00023054"/>
    </source>
</evidence>
<feature type="binding site" evidence="4">
    <location>
        <begin position="93"/>
        <end position="100"/>
    </location>
    <ligand>
        <name>ATP</name>
        <dbReference type="ChEBI" id="CHEBI:30616"/>
    </ligand>
</feature>
<proteinExistence type="inferred from homology"/>
<dbReference type="PANTHER" id="PTHR47968:SF36">
    <property type="entry name" value="KINESIN HEAVY CHAIN ISOFORM X1"/>
    <property type="match status" value="1"/>
</dbReference>
<evidence type="ECO:0000259" key="6">
    <source>
        <dbReference type="PROSITE" id="PS50067"/>
    </source>
</evidence>
<dbReference type="GO" id="GO:0003777">
    <property type="term" value="F:microtubule motor activity"/>
    <property type="evidence" value="ECO:0007669"/>
    <property type="project" value="InterPro"/>
</dbReference>
<feature type="coiled-coil region" evidence="5">
    <location>
        <begin position="499"/>
        <end position="533"/>
    </location>
</feature>
<keyword evidence="4" id="KW-0547">Nucleotide-binding</keyword>
<protein>
    <submittedName>
        <fullName evidence="8">Kinesin-16</fullName>
    </submittedName>
</protein>
<dbReference type="PANTHER" id="PTHR47968">
    <property type="entry name" value="CENTROMERE PROTEIN E"/>
    <property type="match status" value="1"/>
</dbReference>
<dbReference type="EMBL" id="CATOUU010000018">
    <property type="protein sequence ID" value="CAI9913078.1"/>
    <property type="molecule type" value="Genomic_DNA"/>
</dbReference>
<dbReference type="EMBL" id="CAXDID020000474">
    <property type="protein sequence ID" value="CAL6095280.1"/>
    <property type="molecule type" value="Genomic_DNA"/>
</dbReference>
<dbReference type="SMART" id="SM00129">
    <property type="entry name" value="KISc"/>
    <property type="match status" value="1"/>
</dbReference>
<dbReference type="PROSITE" id="PS50067">
    <property type="entry name" value="KINESIN_MOTOR_2"/>
    <property type="match status" value="1"/>
</dbReference>
<keyword evidence="13" id="KW-1185">Reference proteome</keyword>
<reference evidence="8" key="1">
    <citation type="submission" date="2023-06" db="EMBL/GenBank/DDBJ databases">
        <authorList>
            <person name="Kurt Z."/>
        </authorList>
    </citation>
    <scope>NUCLEOTIDE SEQUENCE</scope>
</reference>
<keyword evidence="4" id="KW-0067">ATP-binding</keyword>
<dbReference type="AlphaFoldDB" id="A0AA86TPB9"/>
<feature type="coiled-coil region" evidence="5">
    <location>
        <begin position="408"/>
        <end position="470"/>
    </location>
</feature>
<evidence type="ECO:0000256" key="3">
    <source>
        <dbReference type="ARBA" id="ARBA00023175"/>
    </source>
</evidence>
<dbReference type="CDD" id="cd00106">
    <property type="entry name" value="KISc"/>
    <property type="match status" value="1"/>
</dbReference>
<name>A0AA86TPB9_9EUKA</name>
<dbReference type="Pfam" id="PF00225">
    <property type="entry name" value="Kinesin"/>
    <property type="match status" value="1"/>
</dbReference>
<evidence type="ECO:0000313" key="9">
    <source>
        <dbReference type="EMBL" id="CAI9967267.1"/>
    </source>
</evidence>
<dbReference type="SUPFAM" id="SSF52540">
    <property type="entry name" value="P-loop containing nucleoside triphosphate hydrolases"/>
    <property type="match status" value="1"/>
</dbReference>
<dbReference type="InterPro" id="IPR036961">
    <property type="entry name" value="Kinesin_motor_dom_sf"/>
</dbReference>
<evidence type="ECO:0000313" key="10">
    <source>
        <dbReference type="EMBL" id="CAL6095280.1"/>
    </source>
</evidence>
<dbReference type="GO" id="GO:0008017">
    <property type="term" value="F:microtubule binding"/>
    <property type="evidence" value="ECO:0007669"/>
    <property type="project" value="InterPro"/>
</dbReference>
<dbReference type="Gene3D" id="3.40.850.10">
    <property type="entry name" value="Kinesin motor domain"/>
    <property type="match status" value="1"/>
</dbReference>
<evidence type="ECO:0000256" key="5">
    <source>
        <dbReference type="SAM" id="Coils"/>
    </source>
</evidence>
<evidence type="ECO:0000313" key="13">
    <source>
        <dbReference type="Proteomes" id="UP001642409"/>
    </source>
</evidence>
<evidence type="ECO:0000313" key="12">
    <source>
        <dbReference type="EMBL" id="CAL6104990.1"/>
    </source>
</evidence>
<evidence type="ECO:0000313" key="8">
    <source>
        <dbReference type="EMBL" id="CAI9924624.1"/>
    </source>
</evidence>
<reference evidence="10 13" key="2">
    <citation type="submission" date="2024-07" db="EMBL/GenBank/DDBJ databases">
        <authorList>
            <person name="Akdeniz Z."/>
        </authorList>
    </citation>
    <scope>NUCLEOTIDE SEQUENCE [LARGE SCALE GENOMIC DNA]</scope>
</reference>
<comment type="similarity">
    <text evidence="4">Belongs to the TRAFAC class myosin-kinesin ATPase superfamily. Kinesin family.</text>
</comment>
<dbReference type="GO" id="GO:0007018">
    <property type="term" value="P:microtubule-based movement"/>
    <property type="evidence" value="ECO:0007669"/>
    <property type="project" value="InterPro"/>
</dbReference>
<dbReference type="EMBL" id="CATOUU010000317">
    <property type="protein sequence ID" value="CAI9924624.1"/>
    <property type="molecule type" value="Genomic_DNA"/>
</dbReference>
<evidence type="ECO:0000313" key="11">
    <source>
        <dbReference type="EMBL" id="CAL6103324.1"/>
    </source>
</evidence>
<sequence length="633" mass="74052">MSNVFVAVRIRPLIGREISHNEVSIVEANENTVHMRESMNQQNDDTNVYSTYKFTYDAVFNEETTQEEVYTKAAQQTVTNFLEGYNGCIMAYGQTGSGKTHTIMSSEFDGVIPQTIYEIFDYFQAKTAVNSNNQFVLRASYYQIYNENVLDLLNPTQINLKIREVQHQIYVENLSYFQLTCPQDLEKLIKIGNTNRIQAETKMNTNSSRSHSILTLYLDQSLFIKNELVQTSSKLQILDLAGSERAHSTQPERQRETKHINQSLAILGNVMQQIVQNQQNSTHIQFRDSKLTRILQDSVGGNCKTVLITNISPSNACFYETLNSLKFADRAKQIKQHAEINQIEDFSVRIQKYRLEIQRLQQKINEKGNPEEQQMQQQLQKQVDMLKSQIQSPKFDEFQKLFQQIKQLDEVRSQSANQQDQLNNLRNQSIKQRDILLILTSKLQEKETQIQQFLKELQDCYQQIAQSEEKIYQSGQNVDDNDEEEYTIDISQNTETDQILSYEQKMDELVQLKEEFTEENVQLEREWKQMQQQIKYEQKSLEDRADIVMRQVQVESADYLTECLKERDALIKIFAERVIPSVNELKKHDCKTAANNNDHSLQEKAKNLQIYIRNVRELIETSELRQKLQELFE</sequence>
<keyword evidence="1" id="KW-0493">Microtubule</keyword>
<feature type="domain" description="Kinesin motor" evidence="6">
    <location>
        <begin position="3"/>
        <end position="334"/>
    </location>
</feature>
<dbReference type="EMBL" id="CATOUU010001018">
    <property type="protein sequence ID" value="CAI9967267.1"/>
    <property type="molecule type" value="Genomic_DNA"/>
</dbReference>
<dbReference type="Proteomes" id="UP001642409">
    <property type="component" value="Unassembled WGS sequence"/>
</dbReference>
<dbReference type="GO" id="GO:0005874">
    <property type="term" value="C:microtubule"/>
    <property type="evidence" value="ECO:0007669"/>
    <property type="project" value="UniProtKB-KW"/>
</dbReference>
<dbReference type="InterPro" id="IPR001752">
    <property type="entry name" value="Kinesin_motor_dom"/>
</dbReference>
<organism evidence="8">
    <name type="scientific">Hexamita inflata</name>
    <dbReference type="NCBI Taxonomy" id="28002"/>
    <lineage>
        <taxon>Eukaryota</taxon>
        <taxon>Metamonada</taxon>
        <taxon>Diplomonadida</taxon>
        <taxon>Hexamitidae</taxon>
        <taxon>Hexamitinae</taxon>
        <taxon>Hexamita</taxon>
    </lineage>
</organism>
<dbReference type="EMBL" id="CAXDID020000565">
    <property type="protein sequence ID" value="CAL6103324.1"/>
    <property type="molecule type" value="Genomic_DNA"/>
</dbReference>
<gene>
    <name evidence="8" type="ORF">HINF_LOCUS12269</name>
    <name evidence="9" type="ORF">HINF_LOCUS54912</name>
    <name evidence="10" type="ORF">HINF_LOCUS67874</name>
    <name evidence="11" type="ORF">HINF_LOCUS72090</name>
    <name evidence="7" type="ORF">HINF_LOCUS723</name>
    <name evidence="12" type="ORF">HINF_LOCUS73048</name>
</gene>
<dbReference type="InterPro" id="IPR027640">
    <property type="entry name" value="Kinesin-like_fam"/>
</dbReference>
<evidence type="ECO:0000313" key="7">
    <source>
        <dbReference type="EMBL" id="CAI9913078.1"/>
    </source>
</evidence>
<dbReference type="PRINTS" id="PR00380">
    <property type="entry name" value="KINESINHEAVY"/>
</dbReference>
<evidence type="ECO:0000256" key="4">
    <source>
        <dbReference type="PROSITE-ProRule" id="PRU00283"/>
    </source>
</evidence>
<evidence type="ECO:0000256" key="1">
    <source>
        <dbReference type="ARBA" id="ARBA00022701"/>
    </source>
</evidence>
<keyword evidence="2 5" id="KW-0175">Coiled coil</keyword>
<dbReference type="EMBL" id="CAXDID020000590">
    <property type="protein sequence ID" value="CAL6104990.1"/>
    <property type="molecule type" value="Genomic_DNA"/>
</dbReference>
<dbReference type="InterPro" id="IPR027417">
    <property type="entry name" value="P-loop_NTPase"/>
</dbReference>
<comment type="caution">
    <text evidence="8">The sequence shown here is derived from an EMBL/GenBank/DDBJ whole genome shotgun (WGS) entry which is preliminary data.</text>
</comment>
<dbReference type="GO" id="GO:0005524">
    <property type="term" value="F:ATP binding"/>
    <property type="evidence" value="ECO:0007669"/>
    <property type="project" value="UniProtKB-UniRule"/>
</dbReference>
<keyword evidence="3 4" id="KW-0505">Motor protein</keyword>